<organism evidence="2 3">
    <name type="scientific">Panicum virgatum</name>
    <name type="common">Blackwell switchgrass</name>
    <dbReference type="NCBI Taxonomy" id="38727"/>
    <lineage>
        <taxon>Eukaryota</taxon>
        <taxon>Viridiplantae</taxon>
        <taxon>Streptophyta</taxon>
        <taxon>Embryophyta</taxon>
        <taxon>Tracheophyta</taxon>
        <taxon>Spermatophyta</taxon>
        <taxon>Magnoliopsida</taxon>
        <taxon>Liliopsida</taxon>
        <taxon>Poales</taxon>
        <taxon>Poaceae</taxon>
        <taxon>PACMAD clade</taxon>
        <taxon>Panicoideae</taxon>
        <taxon>Panicodae</taxon>
        <taxon>Paniceae</taxon>
        <taxon>Panicinae</taxon>
        <taxon>Panicum</taxon>
        <taxon>Panicum sect. Hiantes</taxon>
    </lineage>
</organism>
<proteinExistence type="predicted"/>
<evidence type="ECO:0000256" key="1">
    <source>
        <dbReference type="SAM" id="MobiDB-lite"/>
    </source>
</evidence>
<evidence type="ECO:0000313" key="2">
    <source>
        <dbReference type="EMBL" id="KAG2613201.1"/>
    </source>
</evidence>
<sequence>MEDSRPRLRLRDTWRPRTPPRQYIGSTRVGGPDGPEEVLDPYGGSEPSTVGVELPFLRDTWHHRTRSQSGERVRGRWPGEVRAVPLSSRSGYPCYGVPTNPVAGHLSVPAWPGHEKRAAAPYREKPCRSLSKWVPLVRSFSHLYKVKFLPSSLPSAVTPTTAPQLSRPEPWGSANHWPPPPTLPPCCVSRRATAPNATVPPTACCSRTVASAAVMAAMHALPAGAVCGHVASGHSKLGGRCASWSSLFSNPDSPLQIERANNGSAAGGGRVPQEGCGPGGPGEPPLVVGGACGDRRSSTEDA</sequence>
<feature type="compositionally biased region" description="Basic and acidic residues" evidence="1">
    <location>
        <begin position="293"/>
        <end position="302"/>
    </location>
</feature>
<name>A0A8T0TMK0_PANVG</name>
<accession>A0A8T0TMK0</accession>
<feature type="compositionally biased region" description="Gly residues" evidence="1">
    <location>
        <begin position="265"/>
        <end position="280"/>
    </location>
</feature>
<dbReference type="AlphaFoldDB" id="A0A8T0TMK0"/>
<dbReference type="EMBL" id="CM029043">
    <property type="protein sequence ID" value="KAG2613201.1"/>
    <property type="molecule type" value="Genomic_DNA"/>
</dbReference>
<feature type="region of interest" description="Disordered" evidence="1">
    <location>
        <begin position="253"/>
        <end position="302"/>
    </location>
</feature>
<gene>
    <name evidence="2" type="ORF">PVAP13_4KG343700</name>
</gene>
<keyword evidence="3" id="KW-1185">Reference proteome</keyword>
<evidence type="ECO:0000313" key="3">
    <source>
        <dbReference type="Proteomes" id="UP000823388"/>
    </source>
</evidence>
<feature type="region of interest" description="Disordered" evidence="1">
    <location>
        <begin position="1"/>
        <end position="46"/>
    </location>
</feature>
<dbReference type="Proteomes" id="UP000823388">
    <property type="component" value="Chromosome 4K"/>
</dbReference>
<comment type="caution">
    <text evidence="2">The sequence shown here is derived from an EMBL/GenBank/DDBJ whole genome shotgun (WGS) entry which is preliminary data.</text>
</comment>
<reference evidence="2" key="1">
    <citation type="submission" date="2020-05" db="EMBL/GenBank/DDBJ databases">
        <title>WGS assembly of Panicum virgatum.</title>
        <authorList>
            <person name="Lovell J.T."/>
            <person name="Jenkins J."/>
            <person name="Shu S."/>
            <person name="Juenger T.E."/>
            <person name="Schmutz J."/>
        </authorList>
    </citation>
    <scope>NUCLEOTIDE SEQUENCE</scope>
    <source>
        <strain evidence="2">AP13</strain>
    </source>
</reference>
<protein>
    <submittedName>
        <fullName evidence="2">Uncharacterized protein</fullName>
    </submittedName>
</protein>
<feature type="compositionally biased region" description="Basic and acidic residues" evidence="1">
    <location>
        <begin position="1"/>
        <end position="15"/>
    </location>
</feature>